<dbReference type="RefSeq" id="WP_349083823.1">
    <property type="nucleotide sequence ID" value="NZ_JBBMEK010000014.1"/>
</dbReference>
<reference evidence="1 2" key="1">
    <citation type="submission" date="2024-03" db="EMBL/GenBank/DDBJ databases">
        <title>Human intestinal bacterial collection.</title>
        <authorList>
            <person name="Pauvert C."/>
            <person name="Hitch T.C.A."/>
            <person name="Clavel T."/>
        </authorList>
    </citation>
    <scope>NUCLEOTIDE SEQUENCE [LARGE SCALE GENOMIC DNA]</scope>
    <source>
        <strain evidence="1 2">CLA-AA-H190</strain>
    </source>
</reference>
<comment type="caution">
    <text evidence="1">The sequence shown here is derived from an EMBL/GenBank/DDBJ whole genome shotgun (WGS) entry which is preliminary data.</text>
</comment>
<proteinExistence type="predicted"/>
<name>A0ABV1B325_9FIRM</name>
<keyword evidence="2" id="KW-1185">Reference proteome</keyword>
<dbReference type="EMBL" id="JBBMEK010000014">
    <property type="protein sequence ID" value="MEQ2363897.1"/>
    <property type="molecule type" value="Genomic_DNA"/>
</dbReference>
<organism evidence="1 2">
    <name type="scientific">Coprococcus intestinihominis</name>
    <dbReference type="NCBI Taxonomy" id="3133154"/>
    <lineage>
        <taxon>Bacteria</taxon>
        <taxon>Bacillati</taxon>
        <taxon>Bacillota</taxon>
        <taxon>Clostridia</taxon>
        <taxon>Lachnospirales</taxon>
        <taxon>Lachnospiraceae</taxon>
        <taxon>Coprococcus</taxon>
    </lineage>
</organism>
<gene>
    <name evidence="1" type="ORF">WMO25_02150</name>
</gene>
<dbReference type="InterPro" id="IPR006944">
    <property type="entry name" value="Phage/GTA_portal"/>
</dbReference>
<accession>A0ABV1B325</accession>
<dbReference type="Pfam" id="PF04860">
    <property type="entry name" value="Phage_portal"/>
    <property type="match status" value="1"/>
</dbReference>
<evidence type="ECO:0000313" key="2">
    <source>
        <dbReference type="Proteomes" id="UP001469749"/>
    </source>
</evidence>
<evidence type="ECO:0000313" key="1">
    <source>
        <dbReference type="EMBL" id="MEQ2363897.1"/>
    </source>
</evidence>
<protein>
    <submittedName>
        <fullName evidence="1">Phage portal protein</fullName>
    </submittedName>
</protein>
<dbReference type="Proteomes" id="UP001469749">
    <property type="component" value="Unassembled WGS sequence"/>
</dbReference>
<sequence>MDTITLNVSPSLYYLQMAVCSATNIIANAISKSEIMVYIDNKPVQNEDYYLLNVSPNINQTSSEFWHKVMEKLLADPNGKKGVLIIEENKHLYCVDTFGLKEERPFRGNVYCNAVVGNLSLKKNYYADQVYLLKLTDKRIIDILNNLYTEYGKLIETAANAFKRTNGRKYKLHITGYKPSDEKFLKVFKDTVTQQLNDYLKSDTAVYPEFDGYDLKPEESQTSKSADDFIKLRKDIFEMTAAAYNVPLALMTGNITNIKDIVNELLTFSVDPYADLISEALNKKAGFKNFSAGNYYEVRTSSIIHRDMFELADPIYKLVGSGFVKDIDELRLEAGLKPCDEFWSKQHYMSKNFEQVKAMKEGENNE</sequence>